<gene>
    <name evidence="12" type="ORF">CLEI1391_LOCUS10674</name>
</gene>
<accession>A0A7S0RNP1</accession>
<keyword evidence="8" id="KW-0443">Lipid metabolism</keyword>
<evidence type="ECO:0000256" key="10">
    <source>
        <dbReference type="ARBA" id="ARBA00023315"/>
    </source>
</evidence>
<evidence type="ECO:0000256" key="2">
    <source>
        <dbReference type="ARBA" id="ARBA00005420"/>
    </source>
</evidence>
<evidence type="ECO:0000313" key="12">
    <source>
        <dbReference type="EMBL" id="CAD8682426.1"/>
    </source>
</evidence>
<evidence type="ECO:0000256" key="7">
    <source>
        <dbReference type="ARBA" id="ARBA00022989"/>
    </source>
</evidence>
<keyword evidence="5 11" id="KW-0812">Transmembrane</keyword>
<evidence type="ECO:0000256" key="4">
    <source>
        <dbReference type="ARBA" id="ARBA00022679"/>
    </source>
</evidence>
<dbReference type="GO" id="GO:0019432">
    <property type="term" value="P:triglyceride biosynthetic process"/>
    <property type="evidence" value="ECO:0007669"/>
    <property type="project" value="TreeGrafter"/>
</dbReference>
<sequence length="314" mass="34719">MAGVAILGAYVGAIYLGSLVGPWFTLWRLYSYGITDTVGLTCLALLLILALIPLKWGTGPVTDAFVRMSCTQGGKYFPINVHIEDEEALRPGRPYVLGLEPHSALPIAIPMVFATASPLLPKALRGTVHGMASSVCFAVPLVRQLWWWLGLRPVSRQLMDRLLSQGKSVILNPGGVQECCEMERTGSETVYLKKRHGFVRMAMKHGAPIVPVFAFGQSETYRWYRPHWFGLTKAIARQVGAVPMAMWGRWGTPLPLQAPVDVVIGKPIEVPQTSEPSAEEVDKYLGLFIASMEAMFEKHKDEFPGCVRKTLRVL</sequence>
<evidence type="ECO:0000256" key="3">
    <source>
        <dbReference type="ARBA" id="ARBA00022516"/>
    </source>
</evidence>
<name>A0A7S0RNP1_9CHLO</name>
<keyword evidence="4 11" id="KW-0808">Transferase</keyword>
<evidence type="ECO:0000256" key="1">
    <source>
        <dbReference type="ARBA" id="ARBA00004477"/>
    </source>
</evidence>
<dbReference type="EMBL" id="HBFB01019029">
    <property type="protein sequence ID" value="CAD8682426.1"/>
    <property type="molecule type" value="Transcribed_RNA"/>
</dbReference>
<dbReference type="AlphaFoldDB" id="A0A7S0RNP1"/>
<keyword evidence="9 11" id="KW-0472">Membrane</keyword>
<evidence type="ECO:0000256" key="9">
    <source>
        <dbReference type="ARBA" id="ARBA00023136"/>
    </source>
</evidence>
<dbReference type="PANTHER" id="PTHR12317">
    <property type="entry name" value="DIACYLGLYCEROL O-ACYLTRANSFERASE"/>
    <property type="match status" value="1"/>
</dbReference>
<proteinExistence type="inferred from homology"/>
<protein>
    <recommendedName>
        <fullName evidence="11">Acyltransferase</fullName>
        <ecNumber evidence="11">2.3.1.-</ecNumber>
    </recommendedName>
</protein>
<dbReference type="Pfam" id="PF03982">
    <property type="entry name" value="DAGAT"/>
    <property type="match status" value="1"/>
</dbReference>
<feature type="transmembrane region" description="Helical" evidence="11">
    <location>
        <begin position="6"/>
        <end position="26"/>
    </location>
</feature>
<keyword evidence="3" id="KW-0444">Lipid biosynthesis</keyword>
<feature type="transmembrane region" description="Helical" evidence="11">
    <location>
        <begin position="38"/>
        <end position="56"/>
    </location>
</feature>
<evidence type="ECO:0000256" key="5">
    <source>
        <dbReference type="ARBA" id="ARBA00022692"/>
    </source>
</evidence>
<dbReference type="EC" id="2.3.1.-" evidence="11"/>
<dbReference type="PANTHER" id="PTHR12317:SF63">
    <property type="entry name" value="DIACYLGLYCEROL O-ACYLTRANSFERASE 2"/>
    <property type="match status" value="1"/>
</dbReference>
<comment type="subcellular location">
    <subcellularLocation>
        <location evidence="1 11">Endoplasmic reticulum membrane</location>
        <topology evidence="1 11">Multi-pass membrane protein</topology>
    </subcellularLocation>
</comment>
<keyword evidence="7 11" id="KW-1133">Transmembrane helix</keyword>
<evidence type="ECO:0000256" key="8">
    <source>
        <dbReference type="ARBA" id="ARBA00023098"/>
    </source>
</evidence>
<dbReference type="InterPro" id="IPR007130">
    <property type="entry name" value="DAGAT"/>
</dbReference>
<evidence type="ECO:0000256" key="11">
    <source>
        <dbReference type="RuleBase" id="RU367023"/>
    </source>
</evidence>
<reference evidence="12" key="1">
    <citation type="submission" date="2021-01" db="EMBL/GenBank/DDBJ databases">
        <authorList>
            <person name="Corre E."/>
            <person name="Pelletier E."/>
            <person name="Niang G."/>
            <person name="Scheremetjew M."/>
            <person name="Finn R."/>
            <person name="Kale V."/>
            <person name="Holt S."/>
            <person name="Cochrane G."/>
            <person name="Meng A."/>
            <person name="Brown T."/>
            <person name="Cohen L."/>
        </authorList>
    </citation>
    <scope>NUCLEOTIDE SEQUENCE</scope>
    <source>
        <strain evidence="12">SAG 11-49</strain>
    </source>
</reference>
<dbReference type="SUPFAM" id="SSF69593">
    <property type="entry name" value="Glycerol-3-phosphate (1)-acyltransferase"/>
    <property type="match status" value="1"/>
</dbReference>
<dbReference type="CDD" id="cd07987">
    <property type="entry name" value="LPLAT_MGAT-like"/>
    <property type="match status" value="1"/>
</dbReference>
<dbReference type="GO" id="GO:0005789">
    <property type="term" value="C:endoplasmic reticulum membrane"/>
    <property type="evidence" value="ECO:0007669"/>
    <property type="project" value="UniProtKB-SubCell"/>
</dbReference>
<keyword evidence="6 11" id="KW-0256">Endoplasmic reticulum</keyword>
<keyword evidence="10" id="KW-0012">Acyltransferase</keyword>
<dbReference type="GO" id="GO:0004144">
    <property type="term" value="F:diacylglycerol O-acyltransferase activity"/>
    <property type="evidence" value="ECO:0007669"/>
    <property type="project" value="TreeGrafter"/>
</dbReference>
<organism evidence="12">
    <name type="scientific">Chlamydomonas leiostraca</name>
    <dbReference type="NCBI Taxonomy" id="1034604"/>
    <lineage>
        <taxon>Eukaryota</taxon>
        <taxon>Viridiplantae</taxon>
        <taxon>Chlorophyta</taxon>
        <taxon>core chlorophytes</taxon>
        <taxon>Chlorophyceae</taxon>
        <taxon>CS clade</taxon>
        <taxon>Chlamydomonadales</taxon>
        <taxon>Chlamydomonadaceae</taxon>
        <taxon>Chlamydomonas</taxon>
    </lineage>
</organism>
<comment type="similarity">
    <text evidence="2 11">Belongs to the diacylglycerol acyltransferase family.</text>
</comment>
<evidence type="ECO:0000256" key="6">
    <source>
        <dbReference type="ARBA" id="ARBA00022824"/>
    </source>
</evidence>